<dbReference type="Proteomes" id="UP000494040">
    <property type="component" value="Unassembled WGS sequence"/>
</dbReference>
<dbReference type="InterPro" id="IPR029003">
    <property type="entry name" value="CENP-S/Mhf1"/>
</dbReference>
<dbReference type="Gene3D" id="1.10.20.10">
    <property type="entry name" value="Histone, subunit A"/>
    <property type="match status" value="1"/>
</dbReference>
<dbReference type="EnsemblMetazoa" id="XM_014397330.2">
    <property type="protein sequence ID" value="XP_014252816.1"/>
    <property type="gene ID" value="LOC106668499"/>
</dbReference>
<dbReference type="CDD" id="cd22919">
    <property type="entry name" value="HFD_CENP-S"/>
    <property type="match status" value="1"/>
</dbReference>
<dbReference type="GO" id="GO:0006281">
    <property type="term" value="P:DNA repair"/>
    <property type="evidence" value="ECO:0007669"/>
    <property type="project" value="UniProtKB-KW"/>
</dbReference>
<dbReference type="OrthoDB" id="1872155at2759"/>
<evidence type="ECO:0000313" key="7">
    <source>
        <dbReference type="Proteomes" id="UP000494040"/>
    </source>
</evidence>
<dbReference type="PANTHER" id="PTHR22980">
    <property type="entry name" value="CORTISTATIN"/>
    <property type="match status" value="1"/>
</dbReference>
<dbReference type="EnsemblMetazoa" id="XM_014397332.2">
    <property type="protein sequence ID" value="XP_014252818.1"/>
    <property type="gene ID" value="LOC106668499"/>
</dbReference>
<sequence>MDWKSLSTDEKLKLTTYLAVSKTCDDVGMNNTIFGKFTVNKDAKQLITEFIWKKMQCYATDLEHFARHAKRSKINYDDIKLLFRYNEKILEAMTILEKEKSATQKPGKRKREAENTTE</sequence>
<organism evidence="6 7">
    <name type="scientific">Cimex lectularius</name>
    <name type="common">Bed bug</name>
    <name type="synonym">Acanthia lectularia</name>
    <dbReference type="NCBI Taxonomy" id="79782"/>
    <lineage>
        <taxon>Eukaryota</taxon>
        <taxon>Metazoa</taxon>
        <taxon>Ecdysozoa</taxon>
        <taxon>Arthropoda</taxon>
        <taxon>Hexapoda</taxon>
        <taxon>Insecta</taxon>
        <taxon>Pterygota</taxon>
        <taxon>Neoptera</taxon>
        <taxon>Paraneoptera</taxon>
        <taxon>Hemiptera</taxon>
        <taxon>Heteroptera</taxon>
        <taxon>Panheteroptera</taxon>
        <taxon>Cimicomorpha</taxon>
        <taxon>Cimicidae</taxon>
        <taxon>Cimex</taxon>
    </lineage>
</organism>
<dbReference type="GeneID" id="106668499"/>
<evidence type="ECO:0000256" key="3">
    <source>
        <dbReference type="ARBA" id="ARBA00022763"/>
    </source>
</evidence>
<name>A0A8I6RWA0_CIMLE</name>
<comment type="similarity">
    <text evidence="1">Belongs to the TAF9 family. CENP-S/MHF1 subfamily.</text>
</comment>
<dbReference type="RefSeq" id="XP_014252816.1">
    <property type="nucleotide sequence ID" value="XM_014397330.2"/>
</dbReference>
<keyword evidence="7" id="KW-1185">Reference proteome</keyword>
<evidence type="ECO:0000256" key="1">
    <source>
        <dbReference type="ARBA" id="ARBA00006612"/>
    </source>
</evidence>
<dbReference type="GO" id="GO:0000712">
    <property type="term" value="P:resolution of meiotic recombination intermediates"/>
    <property type="evidence" value="ECO:0007669"/>
    <property type="project" value="TreeGrafter"/>
</dbReference>
<keyword evidence="4" id="KW-0238">DNA-binding</keyword>
<dbReference type="InterPro" id="IPR009072">
    <property type="entry name" value="Histone-fold"/>
</dbReference>
<evidence type="ECO:0000256" key="4">
    <source>
        <dbReference type="ARBA" id="ARBA00023125"/>
    </source>
</evidence>
<dbReference type="GO" id="GO:0031297">
    <property type="term" value="P:replication fork processing"/>
    <property type="evidence" value="ECO:0007669"/>
    <property type="project" value="TreeGrafter"/>
</dbReference>
<evidence type="ECO:0000256" key="5">
    <source>
        <dbReference type="ARBA" id="ARBA00023204"/>
    </source>
</evidence>
<evidence type="ECO:0000256" key="2">
    <source>
        <dbReference type="ARBA" id="ARBA00016400"/>
    </source>
</evidence>
<dbReference type="GO" id="GO:0071821">
    <property type="term" value="C:FANCM-MHF complex"/>
    <property type="evidence" value="ECO:0007669"/>
    <property type="project" value="InterPro"/>
</dbReference>
<keyword evidence="3" id="KW-0227">DNA damage</keyword>
<accession>A0A8I6RWA0</accession>
<dbReference type="EnsemblMetazoa" id="XM_014397331.2">
    <property type="protein sequence ID" value="XP_014252817.1"/>
    <property type="gene ID" value="LOC106668499"/>
</dbReference>
<dbReference type="Pfam" id="PF15630">
    <property type="entry name" value="CENP-S"/>
    <property type="match status" value="1"/>
</dbReference>
<dbReference type="GO" id="GO:0046982">
    <property type="term" value="F:protein heterodimerization activity"/>
    <property type="evidence" value="ECO:0007669"/>
    <property type="project" value="InterPro"/>
</dbReference>
<evidence type="ECO:0000313" key="6">
    <source>
        <dbReference type="EnsemblMetazoa" id="XP_014252818.1"/>
    </source>
</evidence>
<protein>
    <recommendedName>
        <fullName evidence="2">Centromere protein S</fullName>
    </recommendedName>
</protein>
<dbReference type="GO" id="GO:0003677">
    <property type="term" value="F:DNA binding"/>
    <property type="evidence" value="ECO:0007669"/>
    <property type="project" value="UniProtKB-KW"/>
</dbReference>
<proteinExistence type="inferred from homology"/>
<dbReference type="RefSeq" id="XP_014252817.1">
    <property type="nucleotide sequence ID" value="XM_014397331.2"/>
</dbReference>
<dbReference type="SUPFAM" id="SSF47113">
    <property type="entry name" value="Histone-fold"/>
    <property type="match status" value="1"/>
</dbReference>
<keyword evidence="5" id="KW-0234">DNA repair</keyword>
<dbReference type="PANTHER" id="PTHR22980:SF0">
    <property type="entry name" value="CENTROMERE PROTEIN S"/>
    <property type="match status" value="1"/>
</dbReference>
<reference evidence="6" key="1">
    <citation type="submission" date="2022-01" db="UniProtKB">
        <authorList>
            <consortium name="EnsemblMetazoa"/>
        </authorList>
    </citation>
    <scope>IDENTIFICATION</scope>
</reference>
<dbReference type="GO" id="GO:0003682">
    <property type="term" value="F:chromatin binding"/>
    <property type="evidence" value="ECO:0007669"/>
    <property type="project" value="TreeGrafter"/>
</dbReference>
<dbReference type="AlphaFoldDB" id="A0A8I6RWA0"/>
<dbReference type="KEGG" id="clec:106668499"/>
<dbReference type="RefSeq" id="XP_014252818.1">
    <property type="nucleotide sequence ID" value="XM_014397332.2"/>
</dbReference>